<evidence type="ECO:0000256" key="2">
    <source>
        <dbReference type="ARBA" id="ARBA00007193"/>
    </source>
</evidence>
<keyword evidence="8 12" id="KW-0406">Ion transport</keyword>
<dbReference type="Pfam" id="PF00858">
    <property type="entry name" value="ASC"/>
    <property type="match status" value="1"/>
</dbReference>
<evidence type="ECO:0000256" key="11">
    <source>
        <dbReference type="ARBA" id="ARBA00023303"/>
    </source>
</evidence>
<evidence type="ECO:0000256" key="9">
    <source>
        <dbReference type="ARBA" id="ARBA00023136"/>
    </source>
</evidence>
<evidence type="ECO:0000256" key="5">
    <source>
        <dbReference type="ARBA" id="ARBA00022692"/>
    </source>
</evidence>
<evidence type="ECO:0000256" key="3">
    <source>
        <dbReference type="ARBA" id="ARBA00022448"/>
    </source>
</evidence>
<keyword evidence="10 12" id="KW-0739">Sodium transport</keyword>
<comment type="caution">
    <text evidence="14">The sequence shown here is derived from an EMBL/GenBank/DDBJ whole genome shotgun (WGS) entry which is preliminary data.</text>
</comment>
<evidence type="ECO:0000313" key="15">
    <source>
        <dbReference type="Proteomes" id="UP001168821"/>
    </source>
</evidence>
<keyword evidence="6 13" id="KW-1133">Transmembrane helix</keyword>
<dbReference type="EMBL" id="JALNTZ010000001">
    <property type="protein sequence ID" value="KAJ3664693.1"/>
    <property type="molecule type" value="Genomic_DNA"/>
</dbReference>
<comment type="subcellular location">
    <subcellularLocation>
        <location evidence="1">Membrane</location>
        <topology evidence="1">Multi-pass membrane protein</topology>
    </subcellularLocation>
</comment>
<dbReference type="GO" id="GO:0005886">
    <property type="term" value="C:plasma membrane"/>
    <property type="evidence" value="ECO:0007669"/>
    <property type="project" value="TreeGrafter"/>
</dbReference>
<dbReference type="Gene3D" id="1.10.287.820">
    <property type="entry name" value="Acid-sensing ion channel domain"/>
    <property type="match status" value="1"/>
</dbReference>
<reference evidence="14" key="1">
    <citation type="journal article" date="2023" name="G3 (Bethesda)">
        <title>Whole genome assemblies of Zophobas morio and Tenebrio molitor.</title>
        <authorList>
            <person name="Kaur S."/>
            <person name="Stinson S.A."/>
            <person name="diCenzo G.C."/>
        </authorList>
    </citation>
    <scope>NUCLEOTIDE SEQUENCE</scope>
    <source>
        <strain evidence="14">QUZm001</strain>
    </source>
</reference>
<proteinExistence type="inferred from homology"/>
<evidence type="ECO:0000256" key="13">
    <source>
        <dbReference type="SAM" id="Phobius"/>
    </source>
</evidence>
<evidence type="ECO:0000256" key="1">
    <source>
        <dbReference type="ARBA" id="ARBA00004141"/>
    </source>
</evidence>
<keyword evidence="4 12" id="KW-0894">Sodium channel</keyword>
<gene>
    <name evidence="14" type="ORF">Zmor_000243</name>
</gene>
<evidence type="ECO:0000256" key="12">
    <source>
        <dbReference type="RuleBase" id="RU000679"/>
    </source>
</evidence>
<keyword evidence="15" id="KW-1185">Reference proteome</keyword>
<dbReference type="AlphaFoldDB" id="A0AA38IVW8"/>
<evidence type="ECO:0000256" key="6">
    <source>
        <dbReference type="ARBA" id="ARBA00022989"/>
    </source>
</evidence>
<evidence type="ECO:0000256" key="7">
    <source>
        <dbReference type="ARBA" id="ARBA00023053"/>
    </source>
</evidence>
<keyword evidence="5 12" id="KW-0812">Transmembrane</keyword>
<keyword evidence="9 13" id="KW-0472">Membrane</keyword>
<feature type="transmembrane region" description="Helical" evidence="13">
    <location>
        <begin position="450"/>
        <end position="477"/>
    </location>
</feature>
<name>A0AA38IVW8_9CUCU</name>
<protein>
    <recommendedName>
        <fullName evidence="16">Sodium channel protein Nach</fullName>
    </recommendedName>
</protein>
<dbReference type="PANTHER" id="PTHR11690:SF288">
    <property type="entry name" value="AMILORIDE-SENSITIVE NA+ CHANNEL-RELATED"/>
    <property type="match status" value="1"/>
</dbReference>
<evidence type="ECO:0000256" key="10">
    <source>
        <dbReference type="ARBA" id="ARBA00023201"/>
    </source>
</evidence>
<dbReference type="PANTHER" id="PTHR11690">
    <property type="entry name" value="AMILORIDE-SENSITIVE SODIUM CHANNEL-RELATED"/>
    <property type="match status" value="1"/>
</dbReference>
<dbReference type="GO" id="GO:0015280">
    <property type="term" value="F:ligand-gated sodium channel activity"/>
    <property type="evidence" value="ECO:0007669"/>
    <property type="project" value="TreeGrafter"/>
</dbReference>
<comment type="similarity">
    <text evidence="2 12">Belongs to the amiloride-sensitive sodium channel (TC 1.A.6) family.</text>
</comment>
<evidence type="ECO:0008006" key="16">
    <source>
        <dbReference type="Google" id="ProtNLM"/>
    </source>
</evidence>
<dbReference type="Gene3D" id="1.10.287.770">
    <property type="entry name" value="YojJ-like"/>
    <property type="match status" value="1"/>
</dbReference>
<evidence type="ECO:0000256" key="4">
    <source>
        <dbReference type="ARBA" id="ARBA00022461"/>
    </source>
</evidence>
<dbReference type="InterPro" id="IPR001873">
    <property type="entry name" value="ENaC"/>
</dbReference>
<evidence type="ECO:0000256" key="8">
    <source>
        <dbReference type="ARBA" id="ARBA00023065"/>
    </source>
</evidence>
<keyword evidence="11 12" id="KW-0407">Ion channel</keyword>
<dbReference type="Proteomes" id="UP001168821">
    <property type="component" value="Unassembled WGS sequence"/>
</dbReference>
<accession>A0AA38IVW8</accession>
<keyword evidence="3 12" id="KW-0813">Transport</keyword>
<keyword evidence="7" id="KW-0915">Sodium</keyword>
<organism evidence="14 15">
    <name type="scientific">Zophobas morio</name>
    <dbReference type="NCBI Taxonomy" id="2755281"/>
    <lineage>
        <taxon>Eukaryota</taxon>
        <taxon>Metazoa</taxon>
        <taxon>Ecdysozoa</taxon>
        <taxon>Arthropoda</taxon>
        <taxon>Hexapoda</taxon>
        <taxon>Insecta</taxon>
        <taxon>Pterygota</taxon>
        <taxon>Neoptera</taxon>
        <taxon>Endopterygota</taxon>
        <taxon>Coleoptera</taxon>
        <taxon>Polyphaga</taxon>
        <taxon>Cucujiformia</taxon>
        <taxon>Tenebrionidae</taxon>
        <taxon>Zophobas</taxon>
    </lineage>
</organism>
<sequence length="497" mass="57694">MTTPEGEDRAKIEKKNSSLGPIWKQVSEFMDHSSIHGFKYLTGSNRTIFEKSLWFLVLSVSVYTCSILIKSTWQKWEENPTFVSFSQTPVRVWEIPFPAVTICFDYAYNKQSNYTFSCTPDGKDWHVGTASEACEAYGHYKFFNEFSLKEFSEGPKWEEFTIRTAILPQQFLHFVSFQLKSVLFSPTLTRLGVCYSFNTLDKTNLLSNASYVPSFFGNQDNVSCWSYDKNYCKTNKSVYPHRAKTMDDVLTIGLNSRLEELGCYGENYYYIQLHHPGEIPNPQDIIPIEIQRDYLIFIKPEIIIASEHLKTYSPYRKKCFFSDERYLKFYKFYTQANCKLECRANYTLRNCGCVPHELPHNKTTKLCARSNLTTYHCLTKSDGIMDETESGLRENDLNLPLCNCLPSCNSIRYNARINWVNSAITRVGIKFDDTSFDVLERQELFGDVDFWASCGGILGLFLGFSIISLAEIGYFLLVRWLCAWVRRLWNKLSLFKK</sequence>
<evidence type="ECO:0000313" key="14">
    <source>
        <dbReference type="EMBL" id="KAJ3664693.1"/>
    </source>
</evidence>